<dbReference type="GO" id="GO:0016491">
    <property type="term" value="F:oxidoreductase activity"/>
    <property type="evidence" value="ECO:0007669"/>
    <property type="project" value="UniProtKB-KW"/>
</dbReference>
<dbReference type="InterPro" id="IPR009081">
    <property type="entry name" value="PP-bd_ACP"/>
</dbReference>
<dbReference type="Pfam" id="PF08659">
    <property type="entry name" value="KR"/>
    <property type="match status" value="1"/>
</dbReference>
<dbReference type="InterPro" id="IPR049552">
    <property type="entry name" value="PKS_DH_N"/>
</dbReference>
<dbReference type="GO" id="GO:0008270">
    <property type="term" value="F:zinc ion binding"/>
    <property type="evidence" value="ECO:0007669"/>
    <property type="project" value="InterPro"/>
</dbReference>
<dbReference type="Pfam" id="PF21089">
    <property type="entry name" value="PKS_DH_N"/>
    <property type="match status" value="1"/>
</dbReference>
<dbReference type="RefSeq" id="XP_035323091.1">
    <property type="nucleotide sequence ID" value="XM_035467079.1"/>
</dbReference>
<dbReference type="InterPro" id="IPR032821">
    <property type="entry name" value="PKS_assoc"/>
</dbReference>
<dbReference type="SUPFAM" id="SSF50129">
    <property type="entry name" value="GroES-like"/>
    <property type="match status" value="1"/>
</dbReference>
<evidence type="ECO:0000313" key="11">
    <source>
        <dbReference type="EMBL" id="KAF4124439.1"/>
    </source>
</evidence>
<organism evidence="11 12">
    <name type="scientific">Geosmithia morbida</name>
    <dbReference type="NCBI Taxonomy" id="1094350"/>
    <lineage>
        <taxon>Eukaryota</taxon>
        <taxon>Fungi</taxon>
        <taxon>Dikarya</taxon>
        <taxon>Ascomycota</taxon>
        <taxon>Pezizomycotina</taxon>
        <taxon>Sordariomycetes</taxon>
        <taxon>Hypocreomycetidae</taxon>
        <taxon>Hypocreales</taxon>
        <taxon>Bionectriaceae</taxon>
        <taxon>Geosmithia</taxon>
    </lineage>
</organism>
<evidence type="ECO:0000256" key="6">
    <source>
        <dbReference type="PROSITE-ProRule" id="PRU01363"/>
    </source>
</evidence>
<feature type="domain" description="Carrier" evidence="8">
    <location>
        <begin position="2174"/>
        <end position="2253"/>
    </location>
</feature>
<dbReference type="PROSITE" id="PS01162">
    <property type="entry name" value="QOR_ZETA_CRYSTAL"/>
    <property type="match status" value="1"/>
</dbReference>
<dbReference type="SMART" id="SM00826">
    <property type="entry name" value="PKS_DH"/>
    <property type="match status" value="1"/>
</dbReference>
<dbReference type="SMART" id="SM00822">
    <property type="entry name" value="PKS_KR"/>
    <property type="match status" value="1"/>
</dbReference>
<dbReference type="InterPro" id="IPR014030">
    <property type="entry name" value="Ketoacyl_synth_N"/>
</dbReference>
<dbReference type="Gene3D" id="3.40.366.10">
    <property type="entry name" value="Malonyl-Coenzyme A Acyl Carrier Protein, domain 2"/>
    <property type="match status" value="1"/>
</dbReference>
<reference evidence="11" key="1">
    <citation type="submission" date="2020-03" db="EMBL/GenBank/DDBJ databases">
        <title>Site-based positive gene gene selection in Geosmithia morbida across the United States reveals a broad range of putative effectors and factors for local host and environmental adapation.</title>
        <authorList>
            <person name="Onufrak A."/>
            <person name="Murdoch R.W."/>
            <person name="Gazis R."/>
            <person name="Huff M."/>
            <person name="Staton M."/>
            <person name="Klingeman W."/>
            <person name="Hadziabdic D."/>
        </authorList>
    </citation>
    <scope>NUCLEOTIDE SEQUENCE</scope>
    <source>
        <strain evidence="11">1262</strain>
    </source>
</reference>
<dbReference type="GO" id="GO:0004315">
    <property type="term" value="F:3-oxoacyl-[acyl-carrier-protein] synthase activity"/>
    <property type="evidence" value="ECO:0007669"/>
    <property type="project" value="InterPro"/>
</dbReference>
<sequence length="2263" mass="244039">MSTPEPIAIVGMSCRLPGDVSSLDDLWTLISRSRDGWTPIPKERFSAEAYYHPNPQKAGCFNSKGGYFLKHDLSRFDAPFFQISKAEATGMDPQQRQLLECSYEALENAGVTKEAAAGRNMGVFVGATSSDYRIGSLRDPNQTHMFDSTGNHQSLQAARLSYYFDLHGPCFSIDTACSSSLHALHSAVQSIRSGESDSALVAGCNLHLSPDEIVSMSMLGIFNDEGKTYSFDHRATGGFAPGEGTGCLVLKPLDQALKDNDKIRSVIINTGTNQDGKTNGITLPSGEAQERLIRDVYARADISPKDTGFVEAHGTGTKVGDPIEAGAIYRVFGEGRTKRSPLYVGSVKTNVGHLENASGVISIIKATLMLERGFILPNVNFQKANEAIPLDRWNMKVPVNIRPWPKDKKYISVNNFGFGGSNAHAILTRHPFSLDDSPPGKYAFSCGLFALSANDEATAKRMAVNLGVYIEQHPEVFQKRLLRHMAYTLGERRSQMPWRIAVPASSCSELAKVLNSPMAIPKRVGTTPKLAFVYTGQGAQWAQMGRELMDSHPVFAGTVKAASDSLLQLGASFDLVQELHRHEDESLVGQAHISQPACTAIQLGLTALLSSWGIKPSVTVGHSSGEIGAAFAAGAVSIQDAMAVAYHRGQVAYTLKERYPGLHGSMLAVGAGPSEVRKAIKQLGVPGLTVACENSPASVTVSGDESSIDALAAELETESIFNRKLRVDVAYHSAHMKLIAEEYLSAIENVGAGVNDEDVTFYSSLKGGLSTTSALSPKYWVENLTSPVLFSTAMRQLYEETEPNIIVEIGPHSALEGPIKQILKDVGPEAASDVTYMASLVRGQDGTSSLLKLAGNLWSQGQAIDFSEINQSKSGSKPQLITDFPSYPWADHKFWFEPRLSKQHRLKPFGRHDLLGILEDAYSDAEPTWRNVLSVDSVPWLKSHKMQWLTTFPMAGYLCMAVEAASQKARLRGVAPENIAGFRLREVHASKALLLDDGIEYETCLSLRAYAEGTRSYSNEWDEFRISSWQSGRGWLENCRGLVSVKKPSAGNPVSDSLYQTAKLHRENSTIYGGQDLSLEEFYAELYACGAAYQAPFRAQEDAKINLRSNYSTSSVAVPETRSFMDSNHEVPSILPTALADLLFQLPYAILGAGRGLMPTLFMPSVIREIDINGPVPNQPGEKVNVVAYGVPDYSSTQPVDFDISAWGEASDKPIASLSGMKMTPINDGNGADEAGPRSICYKVQWQPLEGLPKSGPADDKAHSVGETNRAGVDARKEYAEGNGNGNGAAGNGNADNGNGAGTDGHNHGVKDISNPTVILTDRDVNDPLIVALSVIIDLRTGCSPRLSSMADAQVSPEDSYICLAELDNPVLHSMNAETFGKVKDLLLNGRSMLWVTSGAYRFAEEPENNLAQGLARTVRSEARKAVATLDLEVSSKLLPVDQAEVIYTAFKTSLIQPDDGSEPEAEFAEEDGQLVVPRVVEQDDMNLAICRATLPSAPYEQTFEQVGRRLKLSVGTYGALDTIYWKDEPEAELGAGEIEIKVAATGMNFKDVVIAMGQVTSPYVGIECSGTVSRVGSAVSSLGVGDRVCAMSLGAYSTFARCPAASASRIPDDMPFAVAASVPVVFSTAYYGLLDLARMEPGEKVLIHAASGGVGQAAIQLSKMIGAEIYATVGSVEKKQLIMDTYGIAEERIFYSRDSDFGPALREATGGKGVDVIINSLAGDLLRESWECLAPFGRFIEIGKRDISSNTRLEMGRFEYNCTFSSVDLTLVAAERPKIMGRILSSVLDLLAKGTIRPVGPISTIGISEVENALRRLQSGKTTGKIIVDHLLPDQMVKVRDNNPPHIVISSVLCDDDFAYIDTFFFPVLSLFHQMTHGANSSTPVNRNSTYLIIGGTGGIGRSMTMRLVGRGAGHVVLLSRSGQVTGDLKQLTEECSALGGTVHVKKCDAVDEGQVNALVSELKTTLPPIKGIIHAAMVLRDVLFERMEFDDYEAVVRSKVYGAWNFHQALGDGLDFFVVLSSVAGIVGNRGQAAYAAANTFLDALTLHRRRKGLASSSLDLAAVEGIGYLEQDKEKQAQVLKNLSGGTLGEPELLALLETAIDGRLDAFCGGQCITGLDLSNPASFPFYASDSKFSILREKTLANSGLDNGPGKGAVLPTSERLVAADSTEAAVEVAIESLVEKLAGIVMLPVEVLAAQQNVTMTNLGLDSLTAIELRNWIDKEFQAHLQVLELLSCGSLPDLTSLILRKTKLMGVWTEAK</sequence>
<dbReference type="InterPro" id="IPR013968">
    <property type="entry name" value="PKS_KR"/>
</dbReference>
<dbReference type="SUPFAM" id="SSF51735">
    <property type="entry name" value="NAD(P)-binding Rossmann-fold domains"/>
    <property type="match status" value="2"/>
</dbReference>
<dbReference type="SMART" id="SM00829">
    <property type="entry name" value="PKS_ER"/>
    <property type="match status" value="1"/>
</dbReference>
<comment type="caution">
    <text evidence="11">The sequence shown here is derived from an EMBL/GenBank/DDBJ whole genome shotgun (WGS) entry which is preliminary data.</text>
</comment>
<name>A0A9P4Z0L4_9HYPO</name>
<dbReference type="Gene3D" id="3.90.180.10">
    <property type="entry name" value="Medium-chain alcohol dehydrogenases, catalytic domain"/>
    <property type="match status" value="1"/>
</dbReference>
<dbReference type="Pfam" id="PF00109">
    <property type="entry name" value="ketoacyl-synt"/>
    <property type="match status" value="1"/>
</dbReference>
<dbReference type="Gene3D" id="3.40.47.10">
    <property type="match status" value="1"/>
</dbReference>
<dbReference type="InterPro" id="IPR042104">
    <property type="entry name" value="PKS_dehydratase_sf"/>
</dbReference>
<dbReference type="SUPFAM" id="SSF55048">
    <property type="entry name" value="Probable ACP-binding domain of malonyl-CoA ACP transacylase"/>
    <property type="match status" value="1"/>
</dbReference>
<dbReference type="InterPro" id="IPR020807">
    <property type="entry name" value="PKS_DH"/>
</dbReference>
<dbReference type="SUPFAM" id="SSF47336">
    <property type="entry name" value="ACP-like"/>
    <property type="match status" value="1"/>
</dbReference>
<dbReference type="InterPro" id="IPR001227">
    <property type="entry name" value="Ac_transferase_dom_sf"/>
</dbReference>
<feature type="region of interest" description="Disordered" evidence="7">
    <location>
        <begin position="1278"/>
        <end position="1308"/>
    </location>
</feature>
<dbReference type="InterPro" id="IPR018201">
    <property type="entry name" value="Ketoacyl_synth_AS"/>
</dbReference>
<dbReference type="GeneID" id="55971333"/>
<evidence type="ECO:0000256" key="3">
    <source>
        <dbReference type="ARBA" id="ARBA00022679"/>
    </source>
</evidence>
<proteinExistence type="predicted"/>
<evidence type="ECO:0000256" key="4">
    <source>
        <dbReference type="ARBA" id="ARBA00023002"/>
    </source>
</evidence>
<keyword evidence="1" id="KW-0596">Phosphopantetheine</keyword>
<dbReference type="InterPro" id="IPR013154">
    <property type="entry name" value="ADH-like_N"/>
</dbReference>
<dbReference type="Pfam" id="PF13602">
    <property type="entry name" value="ADH_zinc_N_2"/>
    <property type="match status" value="1"/>
</dbReference>
<keyword evidence="4" id="KW-0560">Oxidoreductase</keyword>
<feature type="region of interest" description="C-terminal hotdog fold" evidence="6">
    <location>
        <begin position="1069"/>
        <end position="1232"/>
    </location>
</feature>
<dbReference type="GO" id="GO:0044550">
    <property type="term" value="P:secondary metabolite biosynthetic process"/>
    <property type="evidence" value="ECO:0007669"/>
    <property type="project" value="TreeGrafter"/>
</dbReference>
<protein>
    <submittedName>
        <fullName evidence="11">Acyl transferase domain in polyketide synthase (PKS) enzyme</fullName>
    </submittedName>
</protein>
<gene>
    <name evidence="11" type="ORF">GMORB2_5105</name>
</gene>
<evidence type="ECO:0000256" key="2">
    <source>
        <dbReference type="ARBA" id="ARBA00022553"/>
    </source>
</evidence>
<dbReference type="Gene3D" id="3.40.50.720">
    <property type="entry name" value="NAD(P)-binding Rossmann-like Domain"/>
    <property type="match status" value="2"/>
</dbReference>
<feature type="active site" description="Proton donor; for dehydratase activity" evidence="6">
    <location>
        <position position="1141"/>
    </location>
</feature>
<dbReference type="InterPro" id="IPR020806">
    <property type="entry name" value="PKS_PP-bd"/>
</dbReference>
<dbReference type="PROSITE" id="PS52019">
    <property type="entry name" value="PKS_MFAS_DH"/>
    <property type="match status" value="1"/>
</dbReference>
<dbReference type="PROSITE" id="PS52004">
    <property type="entry name" value="KS3_2"/>
    <property type="match status" value="1"/>
</dbReference>
<dbReference type="EMBL" id="JAANYQ010000004">
    <property type="protein sequence ID" value="KAF4124439.1"/>
    <property type="molecule type" value="Genomic_DNA"/>
</dbReference>
<evidence type="ECO:0000313" key="12">
    <source>
        <dbReference type="Proteomes" id="UP000749293"/>
    </source>
</evidence>
<evidence type="ECO:0000259" key="10">
    <source>
        <dbReference type="PROSITE" id="PS52019"/>
    </source>
</evidence>
<dbReference type="SMART" id="SM00823">
    <property type="entry name" value="PKS_PP"/>
    <property type="match status" value="1"/>
</dbReference>
<dbReference type="Pfam" id="PF23297">
    <property type="entry name" value="ACP_SdgA_C"/>
    <property type="match status" value="1"/>
</dbReference>
<evidence type="ECO:0000256" key="1">
    <source>
        <dbReference type="ARBA" id="ARBA00022450"/>
    </source>
</evidence>
<dbReference type="Pfam" id="PF02801">
    <property type="entry name" value="Ketoacyl-synt_C"/>
    <property type="match status" value="1"/>
</dbReference>
<dbReference type="InterPro" id="IPR036736">
    <property type="entry name" value="ACP-like_sf"/>
</dbReference>
<dbReference type="SUPFAM" id="SSF52151">
    <property type="entry name" value="FabD/lysophospholipase-like"/>
    <property type="match status" value="1"/>
</dbReference>
<keyword evidence="12" id="KW-1185">Reference proteome</keyword>
<dbReference type="InterPro" id="IPR050091">
    <property type="entry name" value="PKS_NRPS_Biosynth_Enz"/>
</dbReference>
<dbReference type="Gene3D" id="3.10.129.110">
    <property type="entry name" value="Polyketide synthase dehydratase"/>
    <property type="match status" value="1"/>
</dbReference>
<dbReference type="InterPro" id="IPR016036">
    <property type="entry name" value="Malonyl_transacylase_ACP-bd"/>
</dbReference>
<dbReference type="GO" id="GO:0006633">
    <property type="term" value="P:fatty acid biosynthetic process"/>
    <property type="evidence" value="ECO:0007669"/>
    <property type="project" value="InterPro"/>
</dbReference>
<dbReference type="InterPro" id="IPR020841">
    <property type="entry name" value="PKS_Beta-ketoAc_synthase_dom"/>
</dbReference>
<dbReference type="Gene3D" id="3.30.70.3290">
    <property type="match status" value="1"/>
</dbReference>
<dbReference type="Pfam" id="PF00698">
    <property type="entry name" value="Acyl_transf_1"/>
    <property type="match status" value="1"/>
</dbReference>
<dbReference type="InterPro" id="IPR011032">
    <property type="entry name" value="GroES-like_sf"/>
</dbReference>
<dbReference type="InterPro" id="IPR014031">
    <property type="entry name" value="Ketoacyl_synth_C"/>
</dbReference>
<dbReference type="Pfam" id="PF16197">
    <property type="entry name" value="KAsynt_C_assoc"/>
    <property type="match status" value="1"/>
</dbReference>
<feature type="domain" description="PKS/mFAS DH" evidence="10">
    <location>
        <begin position="912"/>
        <end position="1232"/>
    </location>
</feature>
<dbReference type="PANTHER" id="PTHR43775:SF13">
    <property type="entry name" value="POLYKETIDE SYNTHASE 1"/>
    <property type="match status" value="1"/>
</dbReference>
<dbReference type="InterPro" id="IPR002364">
    <property type="entry name" value="Quin_OxRdtase/zeta-crystal_CS"/>
</dbReference>
<accession>A0A9P4Z0L4</accession>
<dbReference type="SUPFAM" id="SSF53901">
    <property type="entry name" value="Thiolase-like"/>
    <property type="match status" value="1"/>
</dbReference>
<dbReference type="Gene3D" id="1.10.1200.10">
    <property type="entry name" value="ACP-like"/>
    <property type="match status" value="1"/>
</dbReference>
<dbReference type="InterPro" id="IPR036291">
    <property type="entry name" value="NAD(P)-bd_dom_sf"/>
</dbReference>
<evidence type="ECO:0000259" key="9">
    <source>
        <dbReference type="PROSITE" id="PS52004"/>
    </source>
</evidence>
<dbReference type="InterPro" id="IPR016039">
    <property type="entry name" value="Thiolase-like"/>
</dbReference>
<dbReference type="PROSITE" id="PS50075">
    <property type="entry name" value="CARRIER"/>
    <property type="match status" value="1"/>
</dbReference>
<dbReference type="InterPro" id="IPR016035">
    <property type="entry name" value="Acyl_Trfase/lysoPLipase"/>
</dbReference>
<dbReference type="Proteomes" id="UP000749293">
    <property type="component" value="Unassembled WGS sequence"/>
</dbReference>
<dbReference type="Pfam" id="PF08240">
    <property type="entry name" value="ADH_N"/>
    <property type="match status" value="1"/>
</dbReference>
<feature type="domain" description="Ketosynthase family 3 (KS3)" evidence="9">
    <location>
        <begin position="4"/>
        <end position="429"/>
    </location>
</feature>
<dbReference type="OrthoDB" id="329835at2759"/>
<dbReference type="InterPro" id="IPR014043">
    <property type="entry name" value="Acyl_transferase_dom"/>
</dbReference>
<dbReference type="InterPro" id="IPR056501">
    <property type="entry name" value="NAD-bd_HRPKS_sdrA"/>
</dbReference>
<feature type="region of interest" description="N-terminal hotdog fold" evidence="6">
    <location>
        <begin position="912"/>
        <end position="1050"/>
    </location>
</feature>
<dbReference type="SMART" id="SM00827">
    <property type="entry name" value="PKS_AT"/>
    <property type="match status" value="1"/>
</dbReference>
<keyword evidence="2" id="KW-0597">Phosphoprotein</keyword>
<dbReference type="GO" id="GO:1901336">
    <property type="term" value="P:lactone biosynthetic process"/>
    <property type="evidence" value="ECO:0007669"/>
    <property type="project" value="UniProtKB-ARBA"/>
</dbReference>
<dbReference type="CDD" id="cd00833">
    <property type="entry name" value="PKS"/>
    <property type="match status" value="1"/>
</dbReference>
<dbReference type="CDD" id="cd05195">
    <property type="entry name" value="enoyl_red"/>
    <property type="match status" value="1"/>
</dbReference>
<dbReference type="PANTHER" id="PTHR43775">
    <property type="entry name" value="FATTY ACID SYNTHASE"/>
    <property type="match status" value="1"/>
</dbReference>
<feature type="active site" description="Proton acceptor; for dehydratase activity" evidence="6">
    <location>
        <position position="944"/>
    </location>
</feature>
<evidence type="ECO:0000259" key="8">
    <source>
        <dbReference type="PROSITE" id="PS50075"/>
    </source>
</evidence>
<dbReference type="SMART" id="SM00825">
    <property type="entry name" value="PKS_KS"/>
    <property type="match status" value="1"/>
</dbReference>
<dbReference type="GO" id="GO:0004312">
    <property type="term" value="F:fatty acid synthase activity"/>
    <property type="evidence" value="ECO:0007669"/>
    <property type="project" value="TreeGrafter"/>
</dbReference>
<keyword evidence="3 11" id="KW-0808">Transferase</keyword>
<dbReference type="InterPro" id="IPR020843">
    <property type="entry name" value="ER"/>
</dbReference>
<dbReference type="PROSITE" id="PS00606">
    <property type="entry name" value="KS3_1"/>
    <property type="match status" value="1"/>
</dbReference>
<dbReference type="Pfam" id="PF23114">
    <property type="entry name" value="NAD-bd_HRPKS_sdrA"/>
    <property type="match status" value="1"/>
</dbReference>
<dbReference type="InterPro" id="IPR057326">
    <property type="entry name" value="KR_dom"/>
</dbReference>
<dbReference type="FunFam" id="3.40.50.720:FF:000209">
    <property type="entry name" value="Polyketide synthase Pks12"/>
    <property type="match status" value="1"/>
</dbReference>
<keyword evidence="5" id="KW-0511">Multifunctional enzyme</keyword>
<dbReference type="FunFam" id="3.40.366.10:FF:000002">
    <property type="entry name" value="Probable polyketide synthase 2"/>
    <property type="match status" value="1"/>
</dbReference>
<evidence type="ECO:0000256" key="7">
    <source>
        <dbReference type="SAM" id="MobiDB-lite"/>
    </source>
</evidence>
<evidence type="ECO:0000256" key="5">
    <source>
        <dbReference type="ARBA" id="ARBA00023268"/>
    </source>
</evidence>
<dbReference type="GO" id="GO:0031177">
    <property type="term" value="F:phosphopantetheine binding"/>
    <property type="evidence" value="ECO:0007669"/>
    <property type="project" value="InterPro"/>
</dbReference>
<dbReference type="InterPro" id="IPR049900">
    <property type="entry name" value="PKS_mFAS_DH"/>
</dbReference>